<evidence type="ECO:0000256" key="3">
    <source>
        <dbReference type="ARBA" id="ARBA00023054"/>
    </source>
</evidence>
<keyword evidence="11" id="KW-1185">Reference proteome</keyword>
<evidence type="ECO:0000313" key="11">
    <source>
        <dbReference type="Proteomes" id="UP000008810"/>
    </source>
</evidence>
<sequence>MQYYVNNGDIWCDHQQQLAAFPFSSSSPPPPGLAELADYCSSDLNLSPLSWEEEEEATRSAACYLPSPMFPAADDLPPFPPTADDDVLMPDLEPFLQALGNELVVDNGAAPILPVAMDHPIETTTQQPLQINDRHDDDGSLSGGYDETAAAEQQRCAFARPPAVEKKKKKRGDGPAAGGRSLQHVGLDELRRYFYMPMTKAAQELNVGTTALKKRCRELGVARWPHRKMKSLRSLISNLQEMGNGMSLPPLEAVQEELEVCCAMMEQNPGIELSESTKKLRQACFKESYNRRRFVDAATTTVSMLEYGQCCSYYPFSSFSHQQFSSYHNT</sequence>
<keyword evidence="6" id="KW-0539">Nucleus</keyword>
<dbReference type="eggNOG" id="ENOG502QSPQ">
    <property type="taxonomic scope" value="Eukaryota"/>
</dbReference>
<reference evidence="10" key="3">
    <citation type="submission" date="2018-08" db="UniProtKB">
        <authorList>
            <consortium name="EnsemblPlants"/>
        </authorList>
    </citation>
    <scope>IDENTIFICATION</scope>
    <source>
        <strain evidence="10">cv. Bd21</strain>
    </source>
</reference>
<evidence type="ECO:0000313" key="9">
    <source>
        <dbReference type="EMBL" id="KQK11702.1"/>
    </source>
</evidence>
<keyword evidence="2" id="KW-0805">Transcription regulation</keyword>
<comment type="function">
    <text evidence="1">Putative transcription factor.</text>
</comment>
<dbReference type="GO" id="GO:0003677">
    <property type="term" value="F:DNA binding"/>
    <property type="evidence" value="ECO:0007669"/>
    <property type="project" value="UniProtKB-KW"/>
</dbReference>
<dbReference type="PANTHER" id="PTHR46373:SF2">
    <property type="entry name" value="RWP-RK DOMAIN-CONTAINING PROTEIN"/>
    <property type="match status" value="1"/>
</dbReference>
<dbReference type="STRING" id="15368.I1HVI2"/>
<reference evidence="9" key="2">
    <citation type="submission" date="2017-06" db="EMBL/GenBank/DDBJ databases">
        <title>WGS assembly of Brachypodium distachyon.</title>
        <authorList>
            <consortium name="The International Brachypodium Initiative"/>
            <person name="Lucas S."/>
            <person name="Harmon-Smith M."/>
            <person name="Lail K."/>
            <person name="Tice H."/>
            <person name="Grimwood J."/>
            <person name="Bruce D."/>
            <person name="Barry K."/>
            <person name="Shu S."/>
            <person name="Lindquist E."/>
            <person name="Wang M."/>
            <person name="Pitluck S."/>
            <person name="Vogel J.P."/>
            <person name="Garvin D.F."/>
            <person name="Mockler T.C."/>
            <person name="Schmutz J."/>
            <person name="Rokhsar D."/>
            <person name="Bevan M.W."/>
        </authorList>
    </citation>
    <scope>NUCLEOTIDE SEQUENCE</scope>
    <source>
        <strain evidence="9">Bd21</strain>
    </source>
</reference>
<dbReference type="PROSITE" id="PS51519">
    <property type="entry name" value="RWP_RK"/>
    <property type="match status" value="1"/>
</dbReference>
<evidence type="ECO:0000256" key="4">
    <source>
        <dbReference type="ARBA" id="ARBA00023125"/>
    </source>
</evidence>
<gene>
    <name evidence="9" type="ORF">BRADI_2g61760v3</name>
</gene>
<dbReference type="HOGENOM" id="CLU_058120_0_0_1"/>
<dbReference type="EMBL" id="CM000881">
    <property type="protein sequence ID" value="KQK11702.1"/>
    <property type="molecule type" value="Genomic_DNA"/>
</dbReference>
<dbReference type="InterPro" id="IPR003035">
    <property type="entry name" value="RWP-RK_dom"/>
</dbReference>
<protein>
    <recommendedName>
        <fullName evidence="8">RWP-RK domain-containing protein</fullName>
    </recommendedName>
</protein>
<evidence type="ECO:0000256" key="1">
    <source>
        <dbReference type="ARBA" id="ARBA00004049"/>
    </source>
</evidence>
<evidence type="ECO:0000259" key="8">
    <source>
        <dbReference type="PROSITE" id="PS51519"/>
    </source>
</evidence>
<evidence type="ECO:0000313" key="10">
    <source>
        <dbReference type="EnsemblPlants" id="KQK11702"/>
    </source>
</evidence>
<evidence type="ECO:0000256" key="6">
    <source>
        <dbReference type="ARBA" id="ARBA00023242"/>
    </source>
</evidence>
<dbReference type="EnsemblPlants" id="KQK11702">
    <property type="protein sequence ID" value="KQK11702"/>
    <property type="gene ID" value="BRADI_2g61760v3"/>
</dbReference>
<dbReference type="OrthoDB" id="6270329at2759"/>
<accession>I1HVI2</accession>
<keyword evidence="3" id="KW-0175">Coiled coil</keyword>
<keyword evidence="5" id="KW-0804">Transcription</keyword>
<evidence type="ECO:0000256" key="2">
    <source>
        <dbReference type="ARBA" id="ARBA00023015"/>
    </source>
</evidence>
<feature type="domain" description="RWP-RK" evidence="8">
    <location>
        <begin position="164"/>
        <end position="253"/>
    </location>
</feature>
<dbReference type="InterPro" id="IPR044607">
    <property type="entry name" value="RKD-like"/>
</dbReference>
<keyword evidence="4" id="KW-0238">DNA-binding</keyword>
<dbReference type="GO" id="GO:0003700">
    <property type="term" value="F:DNA-binding transcription factor activity"/>
    <property type="evidence" value="ECO:0007669"/>
    <property type="project" value="InterPro"/>
</dbReference>
<evidence type="ECO:0000256" key="5">
    <source>
        <dbReference type="ARBA" id="ARBA00023163"/>
    </source>
</evidence>
<dbReference type="Proteomes" id="UP000008810">
    <property type="component" value="Chromosome 2"/>
</dbReference>
<dbReference type="InParanoid" id="I1HVI2"/>
<dbReference type="PANTHER" id="PTHR46373">
    <property type="entry name" value="PROTEIN RKD4"/>
    <property type="match status" value="1"/>
</dbReference>
<dbReference type="Pfam" id="PF02042">
    <property type="entry name" value="RWP-RK"/>
    <property type="match status" value="1"/>
</dbReference>
<dbReference type="Gramene" id="KQK11702">
    <property type="protein sequence ID" value="KQK11702"/>
    <property type="gene ID" value="BRADI_2g61760v3"/>
</dbReference>
<dbReference type="AlphaFoldDB" id="I1HVI2"/>
<organism evidence="10">
    <name type="scientific">Brachypodium distachyon</name>
    <name type="common">Purple false brome</name>
    <name type="synonym">Trachynia distachya</name>
    <dbReference type="NCBI Taxonomy" id="15368"/>
    <lineage>
        <taxon>Eukaryota</taxon>
        <taxon>Viridiplantae</taxon>
        <taxon>Streptophyta</taxon>
        <taxon>Embryophyta</taxon>
        <taxon>Tracheophyta</taxon>
        <taxon>Spermatophyta</taxon>
        <taxon>Magnoliopsida</taxon>
        <taxon>Liliopsida</taxon>
        <taxon>Poales</taxon>
        <taxon>Poaceae</taxon>
        <taxon>BOP clade</taxon>
        <taxon>Pooideae</taxon>
        <taxon>Stipodae</taxon>
        <taxon>Brachypodieae</taxon>
        <taxon>Brachypodium</taxon>
    </lineage>
</organism>
<reference evidence="9 10" key="1">
    <citation type="journal article" date="2010" name="Nature">
        <title>Genome sequencing and analysis of the model grass Brachypodium distachyon.</title>
        <authorList>
            <consortium name="International Brachypodium Initiative"/>
        </authorList>
    </citation>
    <scope>NUCLEOTIDE SEQUENCE [LARGE SCALE GENOMIC DNA]</scope>
    <source>
        <strain evidence="9 10">Bd21</strain>
    </source>
</reference>
<evidence type="ECO:0000256" key="7">
    <source>
        <dbReference type="SAM" id="MobiDB-lite"/>
    </source>
</evidence>
<proteinExistence type="predicted"/>
<name>I1HVI2_BRADI</name>
<feature type="region of interest" description="Disordered" evidence="7">
    <location>
        <begin position="125"/>
        <end position="182"/>
    </location>
</feature>